<dbReference type="EMBL" id="FNAK01000004">
    <property type="protein sequence ID" value="SDE08329.1"/>
    <property type="molecule type" value="Genomic_DNA"/>
</dbReference>
<dbReference type="Proteomes" id="UP000183685">
    <property type="component" value="Unassembled WGS sequence"/>
</dbReference>
<keyword evidence="2" id="KW-1185">Reference proteome</keyword>
<dbReference type="OrthoDB" id="7875767at2"/>
<dbReference type="AlphaFoldDB" id="A0A1G7A0J0"/>
<name>A0A1G7A0J0_9PROT</name>
<organism evidence="1 2">
    <name type="scientific">Kordiimonas lacus</name>
    <dbReference type="NCBI Taxonomy" id="637679"/>
    <lineage>
        <taxon>Bacteria</taxon>
        <taxon>Pseudomonadati</taxon>
        <taxon>Pseudomonadota</taxon>
        <taxon>Alphaproteobacteria</taxon>
        <taxon>Kordiimonadales</taxon>
        <taxon>Kordiimonadaceae</taxon>
        <taxon>Kordiimonas</taxon>
    </lineage>
</organism>
<dbReference type="InterPro" id="IPR012659">
    <property type="entry name" value="CHP02444"/>
</dbReference>
<evidence type="ECO:0000313" key="2">
    <source>
        <dbReference type="Proteomes" id="UP000183685"/>
    </source>
</evidence>
<protein>
    <submittedName>
        <fullName evidence="1">TIGR02444 family protein</fullName>
    </submittedName>
</protein>
<proteinExistence type="predicted"/>
<sequence>MTNADIEAQQSTRWPSPDDFWDFTCRTYSHASMQEACLDAQDSLGADVNLLLLCLWMDDNSVRPVADDWDLLMEAASWWQEEKLAPLRMARRALKGQDGYEDAKAEELEAEQQEQRALLKCLTKPPLKSSHARDVWPCVSSYLQICGAKLKTPNMPE</sequence>
<accession>A0A1G7A0J0</accession>
<dbReference type="Pfam" id="PF09523">
    <property type="entry name" value="DUF2390"/>
    <property type="match status" value="1"/>
</dbReference>
<dbReference type="STRING" id="637679.GCA_001550055_01821"/>
<reference evidence="1 2" key="1">
    <citation type="submission" date="2016-10" db="EMBL/GenBank/DDBJ databases">
        <authorList>
            <person name="de Groot N.N."/>
        </authorList>
    </citation>
    <scope>NUCLEOTIDE SEQUENCE [LARGE SCALE GENOMIC DNA]</scope>
    <source>
        <strain evidence="1 2">CGMCC 1.9109</strain>
    </source>
</reference>
<dbReference type="NCBIfam" id="TIGR02444">
    <property type="entry name" value="TIGR02444 family protein"/>
    <property type="match status" value="1"/>
</dbReference>
<evidence type="ECO:0000313" key="1">
    <source>
        <dbReference type="EMBL" id="SDE08329.1"/>
    </source>
</evidence>
<gene>
    <name evidence="1" type="ORF">SAMN04488071_2036</name>
</gene>
<dbReference type="RefSeq" id="WP_074519395.1">
    <property type="nucleotide sequence ID" value="NZ_FNAK01000004.1"/>
</dbReference>